<dbReference type="Proteomes" id="UP000634004">
    <property type="component" value="Unassembled WGS sequence"/>
</dbReference>
<sequence length="464" mass="50125">MNPAWSKPIQAFERFLRIGENLSEADRLRARVIYYTSLGYIALQAISLTSLMVFQNDVPFKRPLILLSCSVFIGAIFLLRYTKSKTVFGLFFGTMVIGIIFLAATRSPEALASFELGGGIHAPILPALCFGAVLVTILGNRATTLLYMIATAILIVSLIQLSGNVTTDPQLHIIGKVRAVQLGIFVLAICLISMALSQLTYSALNNLESTLGRAKRAEDARKELLATMSHEIRTPLNGIISVSDLLSKHKHAETTNTYLNIISLSAANLLEIVNESLGRARSDHLGDLDKVEISVRNDPFNPTEILQQTCDLFTALAEQKGLWIGTHGLESLPETLRGDAPHLRQIMSNLVSNSIKFTNKGGIRLGARRLDETSDGSVIQFFVQDTGVGIEDEALQTVFELFGQSTSAQSTKVDGTGLGLAICDDLVSAMGGTLDVHSTLGAGSTFSFTLTLPKTKSLPTEVAA</sequence>
<dbReference type="CDD" id="cd16922">
    <property type="entry name" value="HATPase_EvgS-ArcB-TorS-like"/>
    <property type="match status" value="1"/>
</dbReference>
<evidence type="ECO:0000256" key="4">
    <source>
        <dbReference type="ARBA" id="ARBA00022679"/>
    </source>
</evidence>
<evidence type="ECO:0000256" key="7">
    <source>
        <dbReference type="SAM" id="Phobius"/>
    </source>
</evidence>
<dbReference type="RefSeq" id="WP_189498597.1">
    <property type="nucleotide sequence ID" value="NZ_BMZH01000010.1"/>
</dbReference>
<dbReference type="SUPFAM" id="SSF47384">
    <property type="entry name" value="Homodimeric domain of signal transducing histidine kinase"/>
    <property type="match status" value="1"/>
</dbReference>
<keyword evidence="6" id="KW-0902">Two-component regulatory system</keyword>
<dbReference type="InterPro" id="IPR036097">
    <property type="entry name" value="HisK_dim/P_sf"/>
</dbReference>
<keyword evidence="5" id="KW-0418">Kinase</keyword>
<dbReference type="SMART" id="SM00388">
    <property type="entry name" value="HisKA"/>
    <property type="match status" value="1"/>
</dbReference>
<feature type="domain" description="Histidine kinase" evidence="8">
    <location>
        <begin position="227"/>
        <end position="454"/>
    </location>
</feature>
<gene>
    <name evidence="9" type="ORF">GCM10009069_23090</name>
</gene>
<dbReference type="AlphaFoldDB" id="A0A8J3G2U3"/>
<evidence type="ECO:0000259" key="8">
    <source>
        <dbReference type="PROSITE" id="PS50109"/>
    </source>
</evidence>
<keyword evidence="7" id="KW-0812">Transmembrane</keyword>
<dbReference type="PRINTS" id="PR00344">
    <property type="entry name" value="BCTRLSENSOR"/>
</dbReference>
<comment type="caution">
    <text evidence="9">The sequence shown here is derived from an EMBL/GenBank/DDBJ whole genome shotgun (WGS) entry which is preliminary data.</text>
</comment>
<reference evidence="9" key="2">
    <citation type="submission" date="2020-09" db="EMBL/GenBank/DDBJ databases">
        <authorList>
            <person name="Sun Q."/>
            <person name="Kim S."/>
        </authorList>
    </citation>
    <scope>NUCLEOTIDE SEQUENCE</scope>
    <source>
        <strain evidence="9">KCTC 32513</strain>
    </source>
</reference>
<dbReference type="EC" id="2.7.13.3" evidence="2"/>
<dbReference type="Pfam" id="PF00512">
    <property type="entry name" value="HisKA"/>
    <property type="match status" value="1"/>
</dbReference>
<dbReference type="Gene3D" id="3.30.565.10">
    <property type="entry name" value="Histidine kinase-like ATPase, C-terminal domain"/>
    <property type="match status" value="1"/>
</dbReference>
<name>A0A8J3G2U3_9PROT</name>
<evidence type="ECO:0000313" key="9">
    <source>
        <dbReference type="EMBL" id="GHA99666.1"/>
    </source>
</evidence>
<protein>
    <recommendedName>
        <fullName evidence="2">histidine kinase</fullName>
        <ecNumber evidence="2">2.7.13.3</ecNumber>
    </recommendedName>
</protein>
<dbReference type="InterPro" id="IPR005467">
    <property type="entry name" value="His_kinase_dom"/>
</dbReference>
<evidence type="ECO:0000256" key="5">
    <source>
        <dbReference type="ARBA" id="ARBA00022777"/>
    </source>
</evidence>
<comment type="catalytic activity">
    <reaction evidence="1">
        <text>ATP + protein L-histidine = ADP + protein N-phospho-L-histidine.</text>
        <dbReference type="EC" id="2.7.13.3"/>
    </reaction>
</comment>
<dbReference type="CDD" id="cd00082">
    <property type="entry name" value="HisKA"/>
    <property type="match status" value="1"/>
</dbReference>
<dbReference type="InterPro" id="IPR003594">
    <property type="entry name" value="HATPase_dom"/>
</dbReference>
<keyword evidence="7" id="KW-1133">Transmembrane helix</keyword>
<keyword evidence="3" id="KW-0597">Phosphoprotein</keyword>
<feature type="transmembrane region" description="Helical" evidence="7">
    <location>
        <begin position="116"/>
        <end position="138"/>
    </location>
</feature>
<dbReference type="PANTHER" id="PTHR43047">
    <property type="entry name" value="TWO-COMPONENT HISTIDINE PROTEIN KINASE"/>
    <property type="match status" value="1"/>
</dbReference>
<dbReference type="EMBL" id="BMZH01000010">
    <property type="protein sequence ID" value="GHA99666.1"/>
    <property type="molecule type" value="Genomic_DNA"/>
</dbReference>
<dbReference type="GO" id="GO:0000155">
    <property type="term" value="F:phosphorelay sensor kinase activity"/>
    <property type="evidence" value="ECO:0007669"/>
    <property type="project" value="InterPro"/>
</dbReference>
<feature type="transmembrane region" description="Helical" evidence="7">
    <location>
        <begin position="145"/>
        <end position="162"/>
    </location>
</feature>
<dbReference type="InterPro" id="IPR036890">
    <property type="entry name" value="HATPase_C_sf"/>
</dbReference>
<evidence type="ECO:0000313" key="10">
    <source>
        <dbReference type="Proteomes" id="UP000634004"/>
    </source>
</evidence>
<dbReference type="InterPro" id="IPR003661">
    <property type="entry name" value="HisK_dim/P_dom"/>
</dbReference>
<feature type="transmembrane region" description="Helical" evidence="7">
    <location>
        <begin position="32"/>
        <end position="54"/>
    </location>
</feature>
<keyword evidence="10" id="KW-1185">Reference proteome</keyword>
<feature type="transmembrane region" description="Helical" evidence="7">
    <location>
        <begin position="86"/>
        <end position="104"/>
    </location>
</feature>
<organism evidence="9 10">
    <name type="scientific">Algimonas arctica</name>
    <dbReference type="NCBI Taxonomy" id="1479486"/>
    <lineage>
        <taxon>Bacteria</taxon>
        <taxon>Pseudomonadati</taxon>
        <taxon>Pseudomonadota</taxon>
        <taxon>Alphaproteobacteria</taxon>
        <taxon>Maricaulales</taxon>
        <taxon>Robiginitomaculaceae</taxon>
        <taxon>Algimonas</taxon>
    </lineage>
</organism>
<feature type="transmembrane region" description="Helical" evidence="7">
    <location>
        <begin position="60"/>
        <end position="79"/>
    </location>
</feature>
<keyword evidence="7" id="KW-0472">Membrane</keyword>
<evidence type="ECO:0000256" key="2">
    <source>
        <dbReference type="ARBA" id="ARBA00012438"/>
    </source>
</evidence>
<dbReference type="FunFam" id="3.30.565.10:FF:000010">
    <property type="entry name" value="Sensor histidine kinase RcsC"/>
    <property type="match status" value="1"/>
</dbReference>
<keyword evidence="4" id="KW-0808">Transferase</keyword>
<dbReference type="SMART" id="SM00387">
    <property type="entry name" value="HATPase_c"/>
    <property type="match status" value="1"/>
</dbReference>
<dbReference type="Pfam" id="PF02518">
    <property type="entry name" value="HATPase_c"/>
    <property type="match status" value="1"/>
</dbReference>
<reference evidence="9" key="1">
    <citation type="journal article" date="2014" name="Int. J. Syst. Evol. Microbiol.">
        <title>Complete genome sequence of Corynebacterium casei LMG S-19264T (=DSM 44701T), isolated from a smear-ripened cheese.</title>
        <authorList>
            <consortium name="US DOE Joint Genome Institute (JGI-PGF)"/>
            <person name="Walter F."/>
            <person name="Albersmeier A."/>
            <person name="Kalinowski J."/>
            <person name="Ruckert C."/>
        </authorList>
    </citation>
    <scope>NUCLEOTIDE SEQUENCE</scope>
    <source>
        <strain evidence="9">KCTC 32513</strain>
    </source>
</reference>
<dbReference type="Gene3D" id="1.10.287.130">
    <property type="match status" value="1"/>
</dbReference>
<feature type="transmembrane region" description="Helical" evidence="7">
    <location>
        <begin position="182"/>
        <end position="204"/>
    </location>
</feature>
<dbReference type="PROSITE" id="PS50109">
    <property type="entry name" value="HIS_KIN"/>
    <property type="match status" value="1"/>
</dbReference>
<evidence type="ECO:0000256" key="3">
    <source>
        <dbReference type="ARBA" id="ARBA00022553"/>
    </source>
</evidence>
<accession>A0A8J3G2U3</accession>
<evidence type="ECO:0000256" key="6">
    <source>
        <dbReference type="ARBA" id="ARBA00023012"/>
    </source>
</evidence>
<dbReference type="SUPFAM" id="SSF55874">
    <property type="entry name" value="ATPase domain of HSP90 chaperone/DNA topoisomerase II/histidine kinase"/>
    <property type="match status" value="1"/>
</dbReference>
<proteinExistence type="predicted"/>
<dbReference type="InterPro" id="IPR004358">
    <property type="entry name" value="Sig_transdc_His_kin-like_C"/>
</dbReference>
<evidence type="ECO:0000256" key="1">
    <source>
        <dbReference type="ARBA" id="ARBA00000085"/>
    </source>
</evidence>